<proteinExistence type="predicted"/>
<evidence type="ECO:0000313" key="2">
    <source>
        <dbReference type="Proteomes" id="UP000735302"/>
    </source>
</evidence>
<name>A0AAV3YCX7_9GAST</name>
<dbReference type="AlphaFoldDB" id="A0AAV3YCX7"/>
<dbReference type="Proteomes" id="UP000735302">
    <property type="component" value="Unassembled WGS sequence"/>
</dbReference>
<comment type="caution">
    <text evidence="1">The sequence shown here is derived from an EMBL/GenBank/DDBJ whole genome shotgun (WGS) entry which is preliminary data.</text>
</comment>
<reference evidence="1 2" key="1">
    <citation type="journal article" date="2021" name="Elife">
        <title>Chloroplast acquisition without the gene transfer in kleptoplastic sea slugs, Plakobranchus ocellatus.</title>
        <authorList>
            <person name="Maeda T."/>
            <person name="Takahashi S."/>
            <person name="Yoshida T."/>
            <person name="Shimamura S."/>
            <person name="Takaki Y."/>
            <person name="Nagai Y."/>
            <person name="Toyoda A."/>
            <person name="Suzuki Y."/>
            <person name="Arimoto A."/>
            <person name="Ishii H."/>
            <person name="Satoh N."/>
            <person name="Nishiyama T."/>
            <person name="Hasebe M."/>
            <person name="Maruyama T."/>
            <person name="Minagawa J."/>
            <person name="Obokata J."/>
            <person name="Shigenobu S."/>
        </authorList>
    </citation>
    <scope>NUCLEOTIDE SEQUENCE [LARGE SCALE GENOMIC DNA]</scope>
</reference>
<organism evidence="1 2">
    <name type="scientific">Plakobranchus ocellatus</name>
    <dbReference type="NCBI Taxonomy" id="259542"/>
    <lineage>
        <taxon>Eukaryota</taxon>
        <taxon>Metazoa</taxon>
        <taxon>Spiralia</taxon>
        <taxon>Lophotrochozoa</taxon>
        <taxon>Mollusca</taxon>
        <taxon>Gastropoda</taxon>
        <taxon>Heterobranchia</taxon>
        <taxon>Euthyneura</taxon>
        <taxon>Panpulmonata</taxon>
        <taxon>Sacoglossa</taxon>
        <taxon>Placobranchoidea</taxon>
        <taxon>Plakobranchidae</taxon>
        <taxon>Plakobranchus</taxon>
    </lineage>
</organism>
<gene>
    <name evidence="1" type="ORF">PoB_000641900</name>
</gene>
<dbReference type="EMBL" id="BLXT01000744">
    <property type="protein sequence ID" value="GFN79913.1"/>
    <property type="molecule type" value="Genomic_DNA"/>
</dbReference>
<protein>
    <submittedName>
        <fullName evidence="1">Uncharacterized protein</fullName>
    </submittedName>
</protein>
<evidence type="ECO:0000313" key="1">
    <source>
        <dbReference type="EMBL" id="GFN79913.1"/>
    </source>
</evidence>
<keyword evidence="2" id="KW-1185">Reference proteome</keyword>
<accession>A0AAV3YCX7</accession>
<sequence>MEIFDNLFHLDHLLGSQDTVSDILQMPLPQAPKSAGELTGGIVVLCDPHTYPHSIRRAVNVPRFAAAVGLHPELARSAIGSSPYRHRCTISSHDRQGRRQHPSPHWGRCRPRCRC</sequence>